<evidence type="ECO:0000259" key="2">
    <source>
        <dbReference type="Pfam" id="PF24837"/>
    </source>
</evidence>
<dbReference type="RefSeq" id="WP_223104422.1">
    <property type="nucleotide sequence ID" value="NZ_CP061913.1"/>
</dbReference>
<feature type="domain" description="AMIN-like" evidence="2">
    <location>
        <begin position="186"/>
        <end position="297"/>
    </location>
</feature>
<dbReference type="EMBL" id="JBHMCA010000090">
    <property type="protein sequence ID" value="MFB9451327.1"/>
    <property type="molecule type" value="Genomic_DNA"/>
</dbReference>
<feature type="domain" description="AMIN-like" evidence="2">
    <location>
        <begin position="47"/>
        <end position="164"/>
    </location>
</feature>
<name>A0ABV5MR19_9ACTN</name>
<comment type="caution">
    <text evidence="3">The sequence shown here is derived from an EMBL/GenBank/DDBJ whole genome shotgun (WGS) entry which is preliminary data.</text>
</comment>
<dbReference type="InterPro" id="IPR056303">
    <property type="entry name" value="AMIN-like"/>
</dbReference>
<feature type="signal peptide" evidence="1">
    <location>
        <begin position="1"/>
        <end position="24"/>
    </location>
</feature>
<organism evidence="3 4">
    <name type="scientific">Dactylosporangium vinaceum</name>
    <dbReference type="NCBI Taxonomy" id="53362"/>
    <lineage>
        <taxon>Bacteria</taxon>
        <taxon>Bacillati</taxon>
        <taxon>Actinomycetota</taxon>
        <taxon>Actinomycetes</taxon>
        <taxon>Micromonosporales</taxon>
        <taxon>Micromonosporaceae</taxon>
        <taxon>Dactylosporangium</taxon>
    </lineage>
</organism>
<gene>
    <name evidence="3" type="ORF">ACFFTR_50400</name>
</gene>
<accession>A0ABV5MR19</accession>
<proteinExistence type="predicted"/>
<keyword evidence="4" id="KW-1185">Reference proteome</keyword>
<sequence>MRRLLLAAVACAAALVGLPGTAQAADLPAPTSTSPVSAAPTGNFQPVLTGVRTGRHDAYDRTVFDFSGGTPGWRVEYAPLVGQGQGQTIPVAGAATLLVVFSDAGVPAVDLGTVYNPNLPTLRQIRSGGYFEGRASFGLGVNDRVGFRVLVLHGPERVAVDVAHQPAQPFVTTPVHIDGAAPDVIVNAVRSGSHPGYDRIVFDIDGPQRPGVDVRYLGGASTVRVLFSGAGSPTQAPHATHDPGIPDTTTFARPALRSMQLTIIGAGLMSADLTTAARHGFRVIMLDDPTRVAVDIAY</sequence>
<evidence type="ECO:0000313" key="4">
    <source>
        <dbReference type="Proteomes" id="UP001589608"/>
    </source>
</evidence>
<dbReference type="Pfam" id="PF24837">
    <property type="entry name" value="AMIN-like"/>
    <property type="match status" value="2"/>
</dbReference>
<keyword evidence="1" id="KW-0732">Signal</keyword>
<reference evidence="3 4" key="1">
    <citation type="submission" date="2024-09" db="EMBL/GenBank/DDBJ databases">
        <authorList>
            <person name="Sun Q."/>
            <person name="Mori K."/>
        </authorList>
    </citation>
    <scope>NUCLEOTIDE SEQUENCE [LARGE SCALE GENOMIC DNA]</scope>
    <source>
        <strain evidence="3 4">JCM 3307</strain>
    </source>
</reference>
<evidence type="ECO:0000256" key="1">
    <source>
        <dbReference type="SAM" id="SignalP"/>
    </source>
</evidence>
<dbReference type="Proteomes" id="UP001589608">
    <property type="component" value="Unassembled WGS sequence"/>
</dbReference>
<evidence type="ECO:0000313" key="3">
    <source>
        <dbReference type="EMBL" id="MFB9451327.1"/>
    </source>
</evidence>
<protein>
    <recommendedName>
        <fullName evidence="2">AMIN-like domain-containing protein</fullName>
    </recommendedName>
</protein>
<feature type="chain" id="PRO_5045061144" description="AMIN-like domain-containing protein" evidence="1">
    <location>
        <begin position="25"/>
        <end position="298"/>
    </location>
</feature>